<reference evidence="3 4" key="1">
    <citation type="submission" date="2016-10" db="EMBL/GenBank/DDBJ databases">
        <authorList>
            <person name="Varghese N."/>
            <person name="Submissions S."/>
        </authorList>
    </citation>
    <scope>NUCLEOTIDE SEQUENCE [LARGE SCALE GENOMIC DNA]</scope>
    <source>
        <strain evidence="3 4">CGMCC 1.6853</strain>
    </source>
</reference>
<keyword evidence="4" id="KW-1185">Reference proteome</keyword>
<proteinExistence type="predicted"/>
<feature type="domain" description="ABM" evidence="2">
    <location>
        <begin position="7"/>
        <end position="95"/>
    </location>
</feature>
<evidence type="ECO:0000313" key="4">
    <source>
        <dbReference type="Proteomes" id="UP000183031"/>
    </source>
</evidence>
<accession>A0A1G5C3H6</accession>
<evidence type="ECO:0000256" key="1">
    <source>
        <dbReference type="SAM" id="Phobius"/>
    </source>
</evidence>
<dbReference type="SUPFAM" id="SSF54909">
    <property type="entry name" value="Dimeric alpha+beta barrel"/>
    <property type="match status" value="1"/>
</dbReference>
<dbReference type="Pfam" id="PF03992">
    <property type="entry name" value="ABM"/>
    <property type="match status" value="1"/>
</dbReference>
<dbReference type="RefSeq" id="WP_004939393.1">
    <property type="nucleotide sequence ID" value="NZ_CBCSIN010000001.1"/>
</dbReference>
<protein>
    <recommendedName>
        <fullName evidence="2">ABM domain-containing protein</fullName>
    </recommendedName>
</protein>
<dbReference type="PANTHER" id="PTHR40057">
    <property type="entry name" value="SLR1162 PROTEIN"/>
    <property type="match status" value="1"/>
</dbReference>
<evidence type="ECO:0000259" key="2">
    <source>
        <dbReference type="PROSITE" id="PS51725"/>
    </source>
</evidence>
<dbReference type="EMBL" id="FMUT01000002">
    <property type="protein sequence ID" value="SCX96886.1"/>
    <property type="molecule type" value="Genomic_DNA"/>
</dbReference>
<dbReference type="InterPro" id="IPR011008">
    <property type="entry name" value="Dimeric_a/b-barrel"/>
</dbReference>
<dbReference type="InterPro" id="IPR007138">
    <property type="entry name" value="ABM_dom"/>
</dbReference>
<dbReference type="InterPro" id="IPR038762">
    <property type="entry name" value="ABM_predict"/>
</dbReference>
<organism evidence="3 4">
    <name type="scientific">Serratia nematodiphila</name>
    <dbReference type="NCBI Taxonomy" id="458197"/>
    <lineage>
        <taxon>Bacteria</taxon>
        <taxon>Pseudomonadati</taxon>
        <taxon>Pseudomonadota</taxon>
        <taxon>Gammaproteobacteria</taxon>
        <taxon>Enterobacterales</taxon>
        <taxon>Yersiniaceae</taxon>
        <taxon>Serratia</taxon>
    </lineage>
</organism>
<comment type="caution">
    <text evidence="3">The sequence shown here is derived from an EMBL/GenBank/DDBJ whole genome shotgun (WGS) entry which is preliminary data.</text>
</comment>
<gene>
    <name evidence="3" type="ORF">SAMN02927935_00594</name>
</gene>
<name>A0A1G5C3H6_9GAMM</name>
<feature type="transmembrane region" description="Helical" evidence="1">
    <location>
        <begin position="119"/>
        <end position="137"/>
    </location>
</feature>
<keyword evidence="1" id="KW-1133">Transmembrane helix</keyword>
<keyword evidence="1" id="KW-0812">Transmembrane</keyword>
<sequence length="181" mass="21025">MAHPQHVTLVITHRLAPGNEQAYEAWLNRIMPDAAGFTGHLGVNVIRPSGDEQAYTVLVRFDNLDNLYRWLNSPQRKQYIEEVTPLLLENDHIEIRPGAEFWFTPPNPSVRQPPQWKQFIITLLVIFPSTNLVPWFWGRVLPQLDGSLLGHFLNDATVVALVVYLWMPIVTRVFHQWLTRR</sequence>
<dbReference type="PANTHER" id="PTHR40057:SF1">
    <property type="entry name" value="SLR1162 PROTEIN"/>
    <property type="match status" value="1"/>
</dbReference>
<evidence type="ECO:0000313" key="3">
    <source>
        <dbReference type="EMBL" id="SCX96886.1"/>
    </source>
</evidence>
<dbReference type="Proteomes" id="UP000183031">
    <property type="component" value="Unassembled WGS sequence"/>
</dbReference>
<dbReference type="PROSITE" id="PS51725">
    <property type="entry name" value="ABM"/>
    <property type="match status" value="1"/>
</dbReference>
<keyword evidence="1" id="KW-0472">Membrane</keyword>
<dbReference type="Gene3D" id="3.30.70.100">
    <property type="match status" value="1"/>
</dbReference>
<feature type="transmembrane region" description="Helical" evidence="1">
    <location>
        <begin position="157"/>
        <end position="175"/>
    </location>
</feature>